<dbReference type="AlphaFoldDB" id="A0A445L3K7"/>
<dbReference type="InterPro" id="IPR036093">
    <property type="entry name" value="NAC_dom_sf"/>
</dbReference>
<dbReference type="PANTHER" id="PTHR31744">
    <property type="entry name" value="PROTEIN CUP-SHAPED COTYLEDON 2-RELATED"/>
    <property type="match status" value="1"/>
</dbReference>
<dbReference type="Gene3D" id="2.170.150.80">
    <property type="entry name" value="NAC domain"/>
    <property type="match status" value="1"/>
</dbReference>
<dbReference type="Proteomes" id="UP000289340">
    <property type="component" value="Chromosome 4"/>
</dbReference>
<dbReference type="FunFam" id="2.170.150.80:FF:000002">
    <property type="entry name" value="Nac domain-containing protein 86"/>
    <property type="match status" value="1"/>
</dbReference>
<evidence type="ECO:0000313" key="8">
    <source>
        <dbReference type="EMBL" id="RZC17645.1"/>
    </source>
</evidence>
<evidence type="ECO:0000256" key="3">
    <source>
        <dbReference type="ARBA" id="ARBA00023125"/>
    </source>
</evidence>
<accession>A0A445L3K7</accession>
<dbReference type="EMBL" id="QZWG01000004">
    <property type="protein sequence ID" value="RZC17645.1"/>
    <property type="molecule type" value="Genomic_DNA"/>
</dbReference>
<dbReference type="GO" id="GO:0005634">
    <property type="term" value="C:nucleus"/>
    <property type="evidence" value="ECO:0007669"/>
    <property type="project" value="UniProtKB-SubCell"/>
</dbReference>
<dbReference type="Pfam" id="PF02365">
    <property type="entry name" value="NAM"/>
    <property type="match status" value="1"/>
</dbReference>
<evidence type="ECO:0000313" key="7">
    <source>
        <dbReference type="EMBL" id="RZC17644.1"/>
    </source>
</evidence>
<dbReference type="EMBL" id="QZWG01000004">
    <property type="protein sequence ID" value="RZC17644.1"/>
    <property type="molecule type" value="Genomic_DNA"/>
</dbReference>
<name>A0A445L3K7_GLYSO</name>
<organism evidence="8 9">
    <name type="scientific">Glycine soja</name>
    <name type="common">Wild soybean</name>
    <dbReference type="NCBI Taxonomy" id="3848"/>
    <lineage>
        <taxon>Eukaryota</taxon>
        <taxon>Viridiplantae</taxon>
        <taxon>Streptophyta</taxon>
        <taxon>Embryophyta</taxon>
        <taxon>Tracheophyta</taxon>
        <taxon>Spermatophyta</taxon>
        <taxon>Magnoliopsida</taxon>
        <taxon>eudicotyledons</taxon>
        <taxon>Gunneridae</taxon>
        <taxon>Pentapetalae</taxon>
        <taxon>rosids</taxon>
        <taxon>fabids</taxon>
        <taxon>Fabales</taxon>
        <taxon>Fabaceae</taxon>
        <taxon>Papilionoideae</taxon>
        <taxon>50 kb inversion clade</taxon>
        <taxon>NPAAA clade</taxon>
        <taxon>indigoferoid/millettioid clade</taxon>
        <taxon>Phaseoleae</taxon>
        <taxon>Glycine</taxon>
        <taxon>Glycine subgen. Soja</taxon>
    </lineage>
</organism>
<evidence type="ECO:0000313" key="9">
    <source>
        <dbReference type="Proteomes" id="UP000289340"/>
    </source>
</evidence>
<dbReference type="GO" id="GO:0006355">
    <property type="term" value="P:regulation of DNA-templated transcription"/>
    <property type="evidence" value="ECO:0007669"/>
    <property type="project" value="InterPro"/>
</dbReference>
<dbReference type="PANTHER" id="PTHR31744:SF210">
    <property type="entry name" value="NAC DOMAIN-CONTAINING PROTEIN 86-LIKE"/>
    <property type="match status" value="1"/>
</dbReference>
<evidence type="ECO:0000256" key="1">
    <source>
        <dbReference type="ARBA" id="ARBA00004123"/>
    </source>
</evidence>
<evidence type="ECO:0000256" key="2">
    <source>
        <dbReference type="ARBA" id="ARBA00023015"/>
    </source>
</evidence>
<dbReference type="Gramene" id="XM_028373870.1">
    <property type="protein sequence ID" value="XP_028229671.1"/>
    <property type="gene ID" value="LOC114410096"/>
</dbReference>
<protein>
    <submittedName>
        <fullName evidence="7">NAC domain-containing protein 82 isoform A</fullName>
    </submittedName>
    <submittedName>
        <fullName evidence="8">NAC domain-containing protein 82 isoform B</fullName>
    </submittedName>
</protein>
<comment type="subcellular location">
    <subcellularLocation>
        <location evidence="1">Nucleus</location>
    </subcellularLocation>
</comment>
<sequence length="507" mass="54988">MAKPKMPGFRFQPTDVELIEYFLKRKVRGKKFPSEIIAELDLYKFAPWDLPDMSLLKNGDLNWYFFCPRGKKYSTGGRLNRATEAGYWKTTGKDRAIEHNNRVVGMIKTLVFHTGRAPKGDRTDWVMHEFRLDDKVLADEGVLQDSYVICRVYQKEGPGPRNGAQYGKPYEEKEWETDEEIDSVQSAPVAAVCAPVPIQPSESHISVANYIHPSTSGCAGLTSVSCVSELMPSCSTHPSAPSNPVGTVSCVSELIPSCSEPHHLPSNNQVGSVSCVSEFMPSCSAHPSAPNSQVGSVSCVSEFMPSCSAHPSAPNSQVGSVSSASELMPSFSDHPSAPNNQVGSVSCVPELMTSCSAHPSAPNNQVGSVSCVPELMTSCSAHPSAPNNQVDNDILSLLDCFFEDDDTLAVKENNRIENIDDPDQANNADGALCSDPNAIFEELGDLNSLVGLGEGSFSCGQKNEYTTSEMLYTVDIFGSCDHDFLELLDLETPQLWLNKHGSGSQDK</sequence>
<evidence type="ECO:0000259" key="6">
    <source>
        <dbReference type="PROSITE" id="PS51005"/>
    </source>
</evidence>
<dbReference type="PROSITE" id="PS51005">
    <property type="entry name" value="NAC"/>
    <property type="match status" value="1"/>
</dbReference>
<evidence type="ECO:0000256" key="4">
    <source>
        <dbReference type="ARBA" id="ARBA00023163"/>
    </source>
</evidence>
<dbReference type="InterPro" id="IPR003441">
    <property type="entry name" value="NAC-dom"/>
</dbReference>
<gene>
    <name evidence="8" type="ORF">D0Y65_010409</name>
</gene>
<keyword evidence="3" id="KW-0238">DNA-binding</keyword>
<proteinExistence type="predicted"/>
<evidence type="ECO:0000256" key="5">
    <source>
        <dbReference type="ARBA" id="ARBA00023242"/>
    </source>
</evidence>
<keyword evidence="9" id="KW-1185">Reference proteome</keyword>
<reference evidence="8 9" key="1">
    <citation type="submission" date="2018-09" db="EMBL/GenBank/DDBJ databases">
        <title>A high-quality reference genome of wild soybean provides a powerful tool to mine soybean genomes.</title>
        <authorList>
            <person name="Xie M."/>
            <person name="Chung C.Y.L."/>
            <person name="Li M.-W."/>
            <person name="Wong F.-L."/>
            <person name="Chan T.-F."/>
            <person name="Lam H.-M."/>
        </authorList>
    </citation>
    <scope>NUCLEOTIDE SEQUENCE [LARGE SCALE GENOMIC DNA]</scope>
    <source>
        <strain evidence="9">cv. W05</strain>
        <tissue evidence="8">Hypocotyl of etiolated seedlings</tissue>
    </source>
</reference>
<keyword evidence="4" id="KW-0804">Transcription</keyword>
<feature type="domain" description="NAC" evidence="6">
    <location>
        <begin position="5"/>
        <end position="155"/>
    </location>
</feature>
<dbReference type="GO" id="GO:0003677">
    <property type="term" value="F:DNA binding"/>
    <property type="evidence" value="ECO:0007669"/>
    <property type="project" value="UniProtKB-KW"/>
</dbReference>
<comment type="caution">
    <text evidence="8">The sequence shown here is derived from an EMBL/GenBank/DDBJ whole genome shotgun (WGS) entry which is preliminary data.</text>
</comment>
<dbReference type="SUPFAM" id="SSF101941">
    <property type="entry name" value="NAC domain"/>
    <property type="match status" value="1"/>
</dbReference>
<keyword evidence="5" id="KW-0539">Nucleus</keyword>
<keyword evidence="2" id="KW-0805">Transcription regulation</keyword>